<feature type="compositionally biased region" description="Low complexity" evidence="1">
    <location>
        <begin position="83"/>
        <end position="93"/>
    </location>
</feature>
<name>A0ABQ3SLS0_9ACTN</name>
<evidence type="ECO:0000256" key="1">
    <source>
        <dbReference type="SAM" id="MobiDB-lite"/>
    </source>
</evidence>
<feature type="region of interest" description="Disordered" evidence="1">
    <location>
        <begin position="65"/>
        <end position="128"/>
    </location>
</feature>
<dbReference type="Proteomes" id="UP000613974">
    <property type="component" value="Unassembled WGS sequence"/>
</dbReference>
<keyword evidence="3" id="KW-1185">Reference proteome</keyword>
<accession>A0ABQ3SLS0</accession>
<dbReference type="EMBL" id="BNEC01000005">
    <property type="protein sequence ID" value="GHI69049.1"/>
    <property type="molecule type" value="Genomic_DNA"/>
</dbReference>
<gene>
    <name evidence="2" type="ORF">Snoj_29670</name>
</gene>
<evidence type="ECO:0000313" key="2">
    <source>
        <dbReference type="EMBL" id="GHI69049.1"/>
    </source>
</evidence>
<feature type="region of interest" description="Disordered" evidence="1">
    <location>
        <begin position="1"/>
        <end position="28"/>
    </location>
</feature>
<reference evidence="3" key="1">
    <citation type="submission" date="2023-07" db="EMBL/GenBank/DDBJ databases">
        <title>Whole genome shotgun sequence of Streptomyces nojiriensis NBRC 13794.</title>
        <authorList>
            <person name="Komaki H."/>
            <person name="Tamura T."/>
        </authorList>
    </citation>
    <scope>NUCLEOTIDE SEQUENCE [LARGE SCALE GENOMIC DNA]</scope>
    <source>
        <strain evidence="3">NBRC 13794</strain>
    </source>
</reference>
<protein>
    <submittedName>
        <fullName evidence="2">Uncharacterized protein</fullName>
    </submittedName>
</protein>
<proteinExistence type="predicted"/>
<evidence type="ECO:0000313" key="3">
    <source>
        <dbReference type="Proteomes" id="UP000613974"/>
    </source>
</evidence>
<comment type="caution">
    <text evidence="2">The sequence shown here is derived from an EMBL/GenBank/DDBJ whole genome shotgun (WGS) entry which is preliminary data.</text>
</comment>
<sequence length="128" mass="13366">MRSGDGSRCAGRAVSPPTNSVQPVHVGNDGLIRRSDYDVDIMAGGLGAHYCTGYTQSAGITLPTAHRILPRAPEGQAAAERWSSPSTPATSPSPDHPETTARDGPTTARARPPGPHRTAPTHQKGQHS</sequence>
<organism evidence="2 3">
    <name type="scientific">Streptomyces nojiriensis</name>
    <dbReference type="NCBI Taxonomy" id="66374"/>
    <lineage>
        <taxon>Bacteria</taxon>
        <taxon>Bacillati</taxon>
        <taxon>Actinomycetota</taxon>
        <taxon>Actinomycetes</taxon>
        <taxon>Kitasatosporales</taxon>
        <taxon>Streptomycetaceae</taxon>
        <taxon>Streptomyces</taxon>
    </lineage>
</organism>